<gene>
    <name evidence="1" type="ORF">HAX54_015726</name>
</gene>
<evidence type="ECO:0000313" key="1">
    <source>
        <dbReference type="EMBL" id="MCD9558375.1"/>
    </source>
</evidence>
<evidence type="ECO:0000313" key="2">
    <source>
        <dbReference type="Proteomes" id="UP000823775"/>
    </source>
</evidence>
<dbReference type="EMBL" id="JACEIK010002006">
    <property type="protein sequence ID" value="MCD9558375.1"/>
    <property type="molecule type" value="Genomic_DNA"/>
</dbReference>
<proteinExistence type="predicted"/>
<protein>
    <submittedName>
        <fullName evidence="1">Uncharacterized protein</fullName>
    </submittedName>
</protein>
<feature type="non-terminal residue" evidence="1">
    <location>
        <position position="1"/>
    </location>
</feature>
<dbReference type="Proteomes" id="UP000823775">
    <property type="component" value="Unassembled WGS sequence"/>
</dbReference>
<accession>A0ABS8UIV7</accession>
<keyword evidence="2" id="KW-1185">Reference proteome</keyword>
<reference evidence="1 2" key="1">
    <citation type="journal article" date="2021" name="BMC Genomics">
        <title>Datura genome reveals duplications of psychoactive alkaloid biosynthetic genes and high mutation rate following tissue culture.</title>
        <authorList>
            <person name="Rajewski A."/>
            <person name="Carter-House D."/>
            <person name="Stajich J."/>
            <person name="Litt A."/>
        </authorList>
    </citation>
    <scope>NUCLEOTIDE SEQUENCE [LARGE SCALE GENOMIC DNA]</scope>
    <source>
        <strain evidence="1">AR-01</strain>
    </source>
</reference>
<sequence>GPLQQWDSHCSDIAIMVEVLPWKKWRSNHLDSRNGPMTSVVSPPQWKGNCCSRRQESESGFKWELQGFHSIIS</sequence>
<organism evidence="1 2">
    <name type="scientific">Datura stramonium</name>
    <name type="common">Jimsonweed</name>
    <name type="synonym">Common thornapple</name>
    <dbReference type="NCBI Taxonomy" id="4076"/>
    <lineage>
        <taxon>Eukaryota</taxon>
        <taxon>Viridiplantae</taxon>
        <taxon>Streptophyta</taxon>
        <taxon>Embryophyta</taxon>
        <taxon>Tracheophyta</taxon>
        <taxon>Spermatophyta</taxon>
        <taxon>Magnoliopsida</taxon>
        <taxon>eudicotyledons</taxon>
        <taxon>Gunneridae</taxon>
        <taxon>Pentapetalae</taxon>
        <taxon>asterids</taxon>
        <taxon>lamiids</taxon>
        <taxon>Solanales</taxon>
        <taxon>Solanaceae</taxon>
        <taxon>Solanoideae</taxon>
        <taxon>Datureae</taxon>
        <taxon>Datura</taxon>
    </lineage>
</organism>
<name>A0ABS8UIV7_DATST</name>
<comment type="caution">
    <text evidence="1">The sequence shown here is derived from an EMBL/GenBank/DDBJ whole genome shotgun (WGS) entry which is preliminary data.</text>
</comment>